<evidence type="ECO:0000313" key="2">
    <source>
        <dbReference type="Proteomes" id="UP000253303"/>
    </source>
</evidence>
<accession>A0A366LP91</accession>
<protein>
    <submittedName>
        <fullName evidence="1">Uncharacterized protein</fullName>
    </submittedName>
</protein>
<keyword evidence="2" id="KW-1185">Reference proteome</keyword>
<dbReference type="EMBL" id="QMEY01000025">
    <property type="protein sequence ID" value="RBQ15219.1"/>
    <property type="molecule type" value="Genomic_DNA"/>
</dbReference>
<reference evidence="1 2" key="1">
    <citation type="submission" date="2018-06" db="EMBL/GenBank/DDBJ databases">
        <title>Sphaerisporangium craniellae sp. nov., isolated from a marine sponge in the South China Sea.</title>
        <authorList>
            <person name="Li L."/>
        </authorList>
    </citation>
    <scope>NUCLEOTIDE SEQUENCE [LARGE SCALE GENOMIC DNA]</scope>
    <source>
        <strain evidence="1 2">LHW63015</strain>
    </source>
</reference>
<organism evidence="1 2">
    <name type="scientific">Spongiactinospora rosea</name>
    <dbReference type="NCBI Taxonomy" id="2248750"/>
    <lineage>
        <taxon>Bacteria</taxon>
        <taxon>Bacillati</taxon>
        <taxon>Actinomycetota</taxon>
        <taxon>Actinomycetes</taxon>
        <taxon>Streptosporangiales</taxon>
        <taxon>Streptosporangiaceae</taxon>
        <taxon>Spongiactinospora</taxon>
    </lineage>
</organism>
<sequence>MERRRWDIDQRFTGIADGEALAPPVRTLLAAMSRPGWVTEDPHVYLLPGLRQAVEWQIVAERLLPDGCYEVRARPRLTLAGIDLHRAVIRLLATVAEPVFLVRQTGPRTFDCVTGVLSGDPPGYATHGHLIRVIVTGSPRTPEPAEPPG</sequence>
<name>A0A366LP91_9ACTN</name>
<evidence type="ECO:0000313" key="1">
    <source>
        <dbReference type="EMBL" id="RBQ15219.1"/>
    </source>
</evidence>
<gene>
    <name evidence="1" type="ORF">DP939_37105</name>
</gene>
<comment type="caution">
    <text evidence="1">The sequence shown here is derived from an EMBL/GenBank/DDBJ whole genome shotgun (WGS) entry which is preliminary data.</text>
</comment>
<proteinExistence type="predicted"/>
<dbReference type="AlphaFoldDB" id="A0A366LP91"/>
<dbReference type="RefSeq" id="WP_113985493.1">
    <property type="nucleotide sequence ID" value="NZ_QMEY01000025.1"/>
</dbReference>
<dbReference type="Proteomes" id="UP000253303">
    <property type="component" value="Unassembled WGS sequence"/>
</dbReference>
<dbReference type="OrthoDB" id="3528236at2"/>